<accession>A0A956NBU7</accession>
<reference evidence="2" key="2">
    <citation type="journal article" date="2021" name="Microbiome">
        <title>Successional dynamics and alternative stable states in a saline activated sludge microbial community over 9 years.</title>
        <authorList>
            <person name="Wang Y."/>
            <person name="Ye J."/>
            <person name="Ju F."/>
            <person name="Liu L."/>
            <person name="Boyd J.A."/>
            <person name="Deng Y."/>
            <person name="Parks D.H."/>
            <person name="Jiang X."/>
            <person name="Yin X."/>
            <person name="Woodcroft B.J."/>
            <person name="Tyson G.W."/>
            <person name="Hugenholtz P."/>
            <person name="Polz M.F."/>
            <person name="Zhang T."/>
        </authorList>
    </citation>
    <scope>NUCLEOTIDE SEQUENCE</scope>
    <source>
        <strain evidence="2">HKST-UBA02</strain>
    </source>
</reference>
<gene>
    <name evidence="2" type="ORF">KDA27_08985</name>
</gene>
<name>A0A956NBU7_UNCEI</name>
<sequence length="214" mass="22688">MRTQLLRLGIAFSVVLATGLIGCGTEQTMSPGQDVTSIDSVDPGGSEHSASSSEVAGATPGAVSSAFGLRLPVLDPVVDVVGGTTIGVSGEGLDVLLTKTVSARRGGVVQVGRYKLTFPPNALAEDTEITIAQGLSNDLSTTFELLPHGIQFQEPVTLEVWLGDKLLSPADDVRQYWWDDSSDTYVDMGGTWSYPTMSTPIEHFSKWKSGRAGW</sequence>
<proteinExistence type="predicted"/>
<reference evidence="2" key="1">
    <citation type="submission" date="2020-04" db="EMBL/GenBank/DDBJ databases">
        <authorList>
            <person name="Zhang T."/>
        </authorList>
    </citation>
    <scope>NUCLEOTIDE SEQUENCE</scope>
    <source>
        <strain evidence="2">HKST-UBA02</strain>
    </source>
</reference>
<dbReference type="PROSITE" id="PS51257">
    <property type="entry name" value="PROKAR_LIPOPROTEIN"/>
    <property type="match status" value="1"/>
</dbReference>
<feature type="compositionally biased region" description="Polar residues" evidence="1">
    <location>
        <begin position="28"/>
        <end position="39"/>
    </location>
</feature>
<dbReference type="EMBL" id="JAGQHS010000036">
    <property type="protein sequence ID" value="MCA9755922.1"/>
    <property type="molecule type" value="Genomic_DNA"/>
</dbReference>
<evidence type="ECO:0000313" key="3">
    <source>
        <dbReference type="Proteomes" id="UP000739538"/>
    </source>
</evidence>
<evidence type="ECO:0000313" key="2">
    <source>
        <dbReference type="EMBL" id="MCA9755922.1"/>
    </source>
</evidence>
<comment type="caution">
    <text evidence="2">The sequence shown here is derived from an EMBL/GenBank/DDBJ whole genome shotgun (WGS) entry which is preliminary data.</text>
</comment>
<feature type="region of interest" description="Disordered" evidence="1">
    <location>
        <begin position="28"/>
        <end position="57"/>
    </location>
</feature>
<dbReference type="AlphaFoldDB" id="A0A956NBU7"/>
<evidence type="ECO:0000256" key="1">
    <source>
        <dbReference type="SAM" id="MobiDB-lite"/>
    </source>
</evidence>
<protein>
    <submittedName>
        <fullName evidence="2">Uncharacterized protein</fullName>
    </submittedName>
</protein>
<organism evidence="2 3">
    <name type="scientific">Eiseniibacteriota bacterium</name>
    <dbReference type="NCBI Taxonomy" id="2212470"/>
    <lineage>
        <taxon>Bacteria</taxon>
        <taxon>Candidatus Eiseniibacteriota</taxon>
    </lineage>
</organism>
<dbReference type="Proteomes" id="UP000739538">
    <property type="component" value="Unassembled WGS sequence"/>
</dbReference>